<keyword evidence="3 5" id="KW-0067">ATP-binding</keyword>
<evidence type="ECO:0000256" key="4">
    <source>
        <dbReference type="ARBA" id="ARBA00060888"/>
    </source>
</evidence>
<sequence>MDYREVIKKACAEGRQLIPEYEAYTVCASFGIPYPETRFVRSRREAEKAGEELGYPLVIKIVSPEIVHKSDVGGVIVGIRDQEELRTGYDKLTAHVTEKLGIVPIDGVLVQKEMAKGVEVVVGGIRNEEFGPVVMFGSGGILIEVFKDVSFRMVPMEKEEALRQMEETQAYKILNGVRGAKACNLDALADLIVNAGKLLSEIPEIDELDFNPVLAYPDGCVVVDARMVLSKTLRHGTFL</sequence>
<dbReference type="InterPro" id="IPR011761">
    <property type="entry name" value="ATP-grasp"/>
</dbReference>
<dbReference type="PANTHER" id="PTHR43334:SF1">
    <property type="entry name" value="3-HYDROXYPROPIONATE--COA LIGASE [ADP-FORMING]"/>
    <property type="match status" value="1"/>
</dbReference>
<evidence type="ECO:0000256" key="3">
    <source>
        <dbReference type="ARBA" id="ARBA00022840"/>
    </source>
</evidence>
<dbReference type="Gene3D" id="3.30.1490.20">
    <property type="entry name" value="ATP-grasp fold, A domain"/>
    <property type="match status" value="1"/>
</dbReference>
<name>A0A3G1KY86_FORW1</name>
<reference evidence="7 8" key="1">
    <citation type="submission" date="2016-10" db="EMBL/GenBank/DDBJ databases">
        <title>Complete Genome Sequence of Peptococcaceae strain DCMF.</title>
        <authorList>
            <person name="Edwards R.J."/>
            <person name="Holland S.I."/>
            <person name="Deshpande N.P."/>
            <person name="Wong Y.K."/>
            <person name="Ertan H."/>
            <person name="Manefield M."/>
            <person name="Russell T.L."/>
            <person name="Lee M.J."/>
        </authorList>
    </citation>
    <scope>NUCLEOTIDE SEQUENCE [LARGE SCALE GENOMIC DNA]</scope>
    <source>
        <strain evidence="7 8">DCMF</strain>
    </source>
</reference>
<evidence type="ECO:0000256" key="2">
    <source>
        <dbReference type="ARBA" id="ARBA00022741"/>
    </source>
</evidence>
<dbReference type="FunFam" id="3.30.1490.20:FF:000020">
    <property type="entry name" value="Protein lysine acetyltransferase"/>
    <property type="match status" value="1"/>
</dbReference>
<keyword evidence="8" id="KW-1185">Reference proteome</keyword>
<dbReference type="PANTHER" id="PTHR43334">
    <property type="entry name" value="ACETATE--COA LIGASE [ADP-FORMING]"/>
    <property type="match status" value="1"/>
</dbReference>
<keyword evidence="2 5" id="KW-0547">Nucleotide-binding</keyword>
<dbReference type="InterPro" id="IPR051538">
    <property type="entry name" value="Acyl-CoA_Synth/Transferase"/>
</dbReference>
<dbReference type="SUPFAM" id="SSF56059">
    <property type="entry name" value="Glutathione synthetase ATP-binding domain-like"/>
    <property type="match status" value="1"/>
</dbReference>
<dbReference type="InterPro" id="IPR013815">
    <property type="entry name" value="ATP_grasp_subdomain_1"/>
</dbReference>
<dbReference type="AlphaFoldDB" id="A0A3G1KY86"/>
<evidence type="ECO:0000256" key="1">
    <source>
        <dbReference type="ARBA" id="ARBA00022598"/>
    </source>
</evidence>
<dbReference type="PROSITE" id="PS50975">
    <property type="entry name" value="ATP_GRASP"/>
    <property type="match status" value="1"/>
</dbReference>
<organism evidence="7 8">
    <name type="scientific">Formimonas warabiya</name>
    <dbReference type="NCBI Taxonomy" id="1761012"/>
    <lineage>
        <taxon>Bacteria</taxon>
        <taxon>Bacillati</taxon>
        <taxon>Bacillota</taxon>
        <taxon>Clostridia</taxon>
        <taxon>Eubacteriales</taxon>
        <taxon>Peptococcaceae</taxon>
        <taxon>Candidatus Formimonas</taxon>
    </lineage>
</organism>
<feature type="domain" description="ATP-grasp" evidence="6">
    <location>
        <begin position="24"/>
        <end position="60"/>
    </location>
</feature>
<dbReference type="GO" id="GO:0005524">
    <property type="term" value="F:ATP binding"/>
    <property type="evidence" value="ECO:0007669"/>
    <property type="project" value="UniProtKB-UniRule"/>
</dbReference>
<dbReference type="Proteomes" id="UP000323521">
    <property type="component" value="Chromosome"/>
</dbReference>
<keyword evidence="1" id="KW-0436">Ligase</keyword>
<dbReference type="GO" id="GO:0016874">
    <property type="term" value="F:ligase activity"/>
    <property type="evidence" value="ECO:0007669"/>
    <property type="project" value="UniProtKB-KW"/>
</dbReference>
<gene>
    <name evidence="7" type="ORF">DCMF_24170</name>
</gene>
<dbReference type="EMBL" id="CP017634">
    <property type="protein sequence ID" value="ATW27436.1"/>
    <property type="molecule type" value="Genomic_DNA"/>
</dbReference>
<protein>
    <recommendedName>
        <fullName evidence="6">ATP-grasp domain-containing protein</fullName>
    </recommendedName>
</protein>
<dbReference type="Pfam" id="PF13549">
    <property type="entry name" value="ATP-grasp_5"/>
    <property type="match status" value="1"/>
</dbReference>
<evidence type="ECO:0000313" key="8">
    <source>
        <dbReference type="Proteomes" id="UP000323521"/>
    </source>
</evidence>
<dbReference type="Gene3D" id="3.30.470.20">
    <property type="entry name" value="ATP-grasp fold, B domain"/>
    <property type="match status" value="1"/>
</dbReference>
<evidence type="ECO:0000313" key="7">
    <source>
        <dbReference type="EMBL" id="ATW27436.1"/>
    </source>
</evidence>
<dbReference type="RefSeq" id="WP_148136793.1">
    <property type="nucleotide sequence ID" value="NZ_CP017634.1"/>
</dbReference>
<dbReference type="KEGG" id="fwa:DCMF_24170"/>
<comment type="similarity">
    <text evidence="4">In the N-terminal section; belongs to the acetate CoA ligase alpha subunit family.</text>
</comment>
<dbReference type="OrthoDB" id="9807426at2"/>
<evidence type="ECO:0000259" key="6">
    <source>
        <dbReference type="PROSITE" id="PS50975"/>
    </source>
</evidence>
<dbReference type="GO" id="GO:0046872">
    <property type="term" value="F:metal ion binding"/>
    <property type="evidence" value="ECO:0007669"/>
    <property type="project" value="InterPro"/>
</dbReference>
<proteinExistence type="inferred from homology"/>
<evidence type="ECO:0000256" key="5">
    <source>
        <dbReference type="PROSITE-ProRule" id="PRU00409"/>
    </source>
</evidence>
<accession>A0A3G1KY86</accession>